<accession>A0A1I7T4X1</accession>
<proteinExistence type="predicted"/>
<dbReference type="AlphaFoldDB" id="A0A1I7T4X1"/>
<sequence length="96" mass="10976">MQDFSSLQYSTQNEKHLSVRRVCEFIRSICCSVSLIKQTTEEQLALCLRSFPLSFHLALPYTTLNHYLLLVPVSLSPIPFPKVNSFLFLLLPSAFP</sequence>
<dbReference type="WBParaSite" id="Csp11.Scaffold506.g2433.t1">
    <property type="protein sequence ID" value="Csp11.Scaffold506.g2433.t1"/>
    <property type="gene ID" value="Csp11.Scaffold506.g2433"/>
</dbReference>
<evidence type="ECO:0000313" key="2">
    <source>
        <dbReference type="WBParaSite" id="Csp11.Scaffold506.g2433.t1"/>
    </source>
</evidence>
<name>A0A1I7T4X1_9PELO</name>
<keyword evidence="1" id="KW-1185">Reference proteome</keyword>
<reference evidence="2" key="1">
    <citation type="submission" date="2016-11" db="UniProtKB">
        <authorList>
            <consortium name="WormBaseParasite"/>
        </authorList>
    </citation>
    <scope>IDENTIFICATION</scope>
</reference>
<protein>
    <submittedName>
        <fullName evidence="2">Ovule protein</fullName>
    </submittedName>
</protein>
<dbReference type="Proteomes" id="UP000095282">
    <property type="component" value="Unplaced"/>
</dbReference>
<evidence type="ECO:0000313" key="1">
    <source>
        <dbReference type="Proteomes" id="UP000095282"/>
    </source>
</evidence>
<organism evidence="1 2">
    <name type="scientific">Caenorhabditis tropicalis</name>
    <dbReference type="NCBI Taxonomy" id="1561998"/>
    <lineage>
        <taxon>Eukaryota</taxon>
        <taxon>Metazoa</taxon>
        <taxon>Ecdysozoa</taxon>
        <taxon>Nematoda</taxon>
        <taxon>Chromadorea</taxon>
        <taxon>Rhabditida</taxon>
        <taxon>Rhabditina</taxon>
        <taxon>Rhabditomorpha</taxon>
        <taxon>Rhabditoidea</taxon>
        <taxon>Rhabditidae</taxon>
        <taxon>Peloderinae</taxon>
        <taxon>Caenorhabditis</taxon>
    </lineage>
</organism>